<evidence type="ECO:0000313" key="3">
    <source>
        <dbReference type="EMBL" id="GHA67917.1"/>
    </source>
</evidence>
<dbReference type="PANTHER" id="PTHR47691">
    <property type="entry name" value="REGULATOR-RELATED"/>
    <property type="match status" value="1"/>
</dbReference>
<name>A0ABQ3DEQ3_9ACTN</name>
<evidence type="ECO:0000313" key="4">
    <source>
        <dbReference type="Proteomes" id="UP000653644"/>
    </source>
</evidence>
<evidence type="ECO:0000259" key="2">
    <source>
        <dbReference type="PROSITE" id="PS50943"/>
    </source>
</evidence>
<dbReference type="Gene3D" id="1.25.40.10">
    <property type="entry name" value="Tetratricopeptide repeat domain"/>
    <property type="match status" value="1"/>
</dbReference>
<dbReference type="InterPro" id="IPR010982">
    <property type="entry name" value="Lambda_DNA-bd_dom_sf"/>
</dbReference>
<evidence type="ECO:0000256" key="1">
    <source>
        <dbReference type="SAM" id="MobiDB-lite"/>
    </source>
</evidence>
<dbReference type="Pfam" id="PF13424">
    <property type="entry name" value="TPR_12"/>
    <property type="match status" value="1"/>
</dbReference>
<dbReference type="InterPro" id="IPR019734">
    <property type="entry name" value="TPR_rpt"/>
</dbReference>
<dbReference type="SUPFAM" id="SSF47413">
    <property type="entry name" value="lambda repressor-like DNA-binding domains"/>
    <property type="match status" value="1"/>
</dbReference>
<dbReference type="InterPro" id="IPR001387">
    <property type="entry name" value="Cro/C1-type_HTH"/>
</dbReference>
<dbReference type="Proteomes" id="UP000653644">
    <property type="component" value="Unassembled WGS sequence"/>
</dbReference>
<dbReference type="CDD" id="cd00093">
    <property type="entry name" value="HTH_XRE"/>
    <property type="match status" value="1"/>
</dbReference>
<organism evidence="3 4">
    <name type="scientific">Streptomyces canarius</name>
    <dbReference type="NCBI Taxonomy" id="285453"/>
    <lineage>
        <taxon>Bacteria</taxon>
        <taxon>Bacillati</taxon>
        <taxon>Actinomycetota</taxon>
        <taxon>Actinomycetes</taxon>
        <taxon>Kitasatosporales</taxon>
        <taxon>Streptomycetaceae</taxon>
        <taxon>Streptomyces</taxon>
    </lineage>
</organism>
<proteinExistence type="predicted"/>
<protein>
    <recommendedName>
        <fullName evidence="2">HTH cro/C1-type domain-containing protein</fullName>
    </recommendedName>
</protein>
<accession>A0ABQ3DEQ3</accession>
<feature type="domain" description="HTH cro/C1-type" evidence="2">
    <location>
        <begin position="10"/>
        <end position="64"/>
    </location>
</feature>
<dbReference type="Pfam" id="PF13560">
    <property type="entry name" value="HTH_31"/>
    <property type="match status" value="1"/>
</dbReference>
<dbReference type="PANTHER" id="PTHR47691:SF3">
    <property type="entry name" value="HTH-TYPE TRANSCRIPTIONAL REGULATOR RV0890C-RELATED"/>
    <property type="match status" value="1"/>
</dbReference>
<keyword evidence="4" id="KW-1185">Reference proteome</keyword>
<dbReference type="SMART" id="SM00530">
    <property type="entry name" value="HTH_XRE"/>
    <property type="match status" value="1"/>
</dbReference>
<reference evidence="4" key="1">
    <citation type="journal article" date="2019" name="Int. J. Syst. Evol. Microbiol.">
        <title>The Global Catalogue of Microorganisms (GCM) 10K type strain sequencing project: providing services to taxonomists for standard genome sequencing and annotation.</title>
        <authorList>
            <consortium name="The Broad Institute Genomics Platform"/>
            <consortium name="The Broad Institute Genome Sequencing Center for Infectious Disease"/>
            <person name="Wu L."/>
            <person name="Ma J."/>
        </authorList>
    </citation>
    <scope>NUCLEOTIDE SEQUENCE [LARGE SCALE GENOMIC DNA]</scope>
    <source>
        <strain evidence="4">JCM 4733</strain>
    </source>
</reference>
<dbReference type="SUPFAM" id="SSF48452">
    <property type="entry name" value="TPR-like"/>
    <property type="match status" value="1"/>
</dbReference>
<sequence length="765" mass="81956">MEAADFGGMLREARSRAMLTIEGLAEASGLSVRAVSNLERGRSVPRPSTLAELMDALGLDEDGRRALADAARGQTSSMASVPRQLPPDLRMFRGREEVLARVLRLTDEIGTRPGHALITAVGGMGGVGKTTLAVHWAHRVADRFPDGQLYVDLRGFDPADAAVEPQEVLGGFLRALGVPADAVPEGLTARAACFREQVSQRRLVLLLDNARDSEQVRPLLPGAAGCLTVVTSRKRLTGLAALNGAHTVDLDVWTHEEAMAGLAARIGADRTAATPEDAAELVELCGRLPLAVAVIGAGLAAEPTLPLRTVVEELAQAASPLDALTTDDPRADVRAVLSWSYRALDPAAARLFRHLAALPGPAFSAEAAASAAGVPVPEARRLLRALTTASLLARDAEGGHVLHDLVRAHAQDLWQQADDDRFAAQQRLLEYLHHHARSANSALGSTRQGADPYEPPGPGVAVVPLHDREQGAAWFAQEEHTIMAALRTANDDRLLRLRMHLARVCTHYFQARGRWADERAVQRLALDTALLLDDAGSVCACAGALAYALAASGDHDQADAVIKVAEGHLDRAPVLEQSHTRHLISLVREQQGRFAEALEHARAALELDRCLGDPHFIGRGLNTVAWCLTLTGRHREALAACEEAIPLLQSVGYRLMEAATWDTLGYALQQLGEPREAVAHFETSARMYGEVFNRYQQAAVLGHLAEARLDLGEREAARTTWLRAAALLDELGNPEADAMRARADAVSGPASDRAVDVPPGSEDGI</sequence>
<comment type="caution">
    <text evidence="3">The sequence shown here is derived from an EMBL/GenBank/DDBJ whole genome shotgun (WGS) entry which is preliminary data.</text>
</comment>
<dbReference type="SUPFAM" id="SSF52540">
    <property type="entry name" value="P-loop containing nucleoside triphosphate hydrolases"/>
    <property type="match status" value="1"/>
</dbReference>
<dbReference type="Gene3D" id="3.40.50.300">
    <property type="entry name" value="P-loop containing nucleotide triphosphate hydrolases"/>
    <property type="match status" value="1"/>
</dbReference>
<feature type="region of interest" description="Disordered" evidence="1">
    <location>
        <begin position="739"/>
        <end position="765"/>
    </location>
</feature>
<dbReference type="PROSITE" id="PS50943">
    <property type="entry name" value="HTH_CROC1"/>
    <property type="match status" value="1"/>
</dbReference>
<dbReference type="EMBL" id="BMVN01000063">
    <property type="protein sequence ID" value="GHA67917.1"/>
    <property type="molecule type" value="Genomic_DNA"/>
</dbReference>
<dbReference type="InterPro" id="IPR027417">
    <property type="entry name" value="P-loop_NTPase"/>
</dbReference>
<gene>
    <name evidence="3" type="ORF">GCM10010345_84530</name>
</gene>
<dbReference type="SMART" id="SM00028">
    <property type="entry name" value="TPR"/>
    <property type="match status" value="4"/>
</dbReference>
<dbReference type="PRINTS" id="PR00364">
    <property type="entry name" value="DISEASERSIST"/>
</dbReference>
<dbReference type="RefSeq" id="WP_189894550.1">
    <property type="nucleotide sequence ID" value="NZ_BMVN01000063.1"/>
</dbReference>
<dbReference type="InterPro" id="IPR011990">
    <property type="entry name" value="TPR-like_helical_dom_sf"/>
</dbReference>
<dbReference type="Gene3D" id="1.10.260.40">
    <property type="entry name" value="lambda repressor-like DNA-binding domains"/>
    <property type="match status" value="1"/>
</dbReference>